<dbReference type="RefSeq" id="WP_066034528.1">
    <property type="nucleotide sequence ID" value="NZ_CP016907.1"/>
</dbReference>
<accession>A0AAC9GKX7</accession>
<keyword evidence="1" id="KW-0812">Transmembrane</keyword>
<reference evidence="2 3" key="1">
    <citation type="submission" date="2016-08" db="EMBL/GenBank/DDBJ databases">
        <title>Complete genome sequence of Flavobacterium johnsoniae strain GSE09, a volatile-producing biocontrol agent isolated from cucumber (Cucumis sativus).</title>
        <authorList>
            <person name="Jeong J.-J."/>
            <person name="Oh J.Y."/>
            <person name="Jim Y.J."/>
            <person name="Sang M.K."/>
            <person name="Kim K.D."/>
        </authorList>
    </citation>
    <scope>NUCLEOTIDE SEQUENCE [LARGE SCALE GENOMIC DNA]</scope>
    <source>
        <strain evidence="2 3">GSE09</strain>
    </source>
</reference>
<evidence type="ECO:0000256" key="1">
    <source>
        <dbReference type="SAM" id="Phobius"/>
    </source>
</evidence>
<organism evidence="2 3">
    <name type="scientific">Flavobacterium anhuiense</name>
    <dbReference type="NCBI Taxonomy" id="459526"/>
    <lineage>
        <taxon>Bacteria</taxon>
        <taxon>Pseudomonadati</taxon>
        <taxon>Bacteroidota</taxon>
        <taxon>Flavobacteriia</taxon>
        <taxon>Flavobacteriales</taxon>
        <taxon>Flavobacteriaceae</taxon>
        <taxon>Flavobacterium</taxon>
    </lineage>
</organism>
<feature type="transmembrane region" description="Helical" evidence="1">
    <location>
        <begin position="21"/>
        <end position="42"/>
    </location>
</feature>
<evidence type="ECO:0000313" key="3">
    <source>
        <dbReference type="Proteomes" id="UP000093276"/>
    </source>
</evidence>
<feature type="transmembrane region" description="Helical" evidence="1">
    <location>
        <begin position="48"/>
        <end position="64"/>
    </location>
</feature>
<dbReference type="GeneID" id="32309472"/>
<sequence length="82" mass="9456">MKGKKPSDMSIEELLKMQKMIQTTITILILVAIILFILIVLLLLKKGFLILILFPFVLAFIMINHSNSLKEIEQEITSRELE</sequence>
<dbReference type="EMBL" id="CP016907">
    <property type="protein sequence ID" value="AOC96681.1"/>
    <property type="molecule type" value="Genomic_DNA"/>
</dbReference>
<keyword evidence="1" id="KW-1133">Transmembrane helix</keyword>
<evidence type="ECO:0000313" key="2">
    <source>
        <dbReference type="EMBL" id="AOC96681.1"/>
    </source>
</evidence>
<proteinExistence type="predicted"/>
<keyword evidence="1" id="KW-0472">Membrane</keyword>
<dbReference type="Proteomes" id="UP000093276">
    <property type="component" value="Chromosome"/>
</dbReference>
<protein>
    <submittedName>
        <fullName evidence="2">Uncharacterized protein</fullName>
    </submittedName>
</protein>
<gene>
    <name evidence="2" type="ORF">BB050_03592</name>
</gene>
<dbReference type="KEGG" id="fjg:BB050_03592"/>
<dbReference type="AlphaFoldDB" id="A0AAC9GKX7"/>
<name>A0AAC9GKX7_9FLAO</name>